<evidence type="ECO:0000256" key="1">
    <source>
        <dbReference type="SAM" id="Coils"/>
    </source>
</evidence>
<organism evidence="3 4">
    <name type="scientific">Halobacillus litoralis</name>
    <dbReference type="NCBI Taxonomy" id="45668"/>
    <lineage>
        <taxon>Bacteria</taxon>
        <taxon>Bacillati</taxon>
        <taxon>Bacillota</taxon>
        <taxon>Bacilli</taxon>
        <taxon>Bacillales</taxon>
        <taxon>Bacillaceae</taxon>
        <taxon>Halobacillus</taxon>
    </lineage>
</organism>
<comment type="caution">
    <text evidence="3">The sequence shown here is derived from an EMBL/GenBank/DDBJ whole genome shotgun (WGS) entry which is preliminary data.</text>
</comment>
<dbReference type="Pfam" id="PF18546">
    <property type="entry name" value="MetOD1"/>
    <property type="match status" value="1"/>
</dbReference>
<dbReference type="RefSeq" id="WP_160914690.1">
    <property type="nucleotide sequence ID" value="NZ_WMEZ01000003.1"/>
</dbReference>
<gene>
    <name evidence="3" type="ORF">GLV98_10050</name>
</gene>
<evidence type="ECO:0000313" key="4">
    <source>
        <dbReference type="Proteomes" id="UP000447393"/>
    </source>
</evidence>
<proteinExistence type="predicted"/>
<name>A0A845E4U5_9BACI</name>
<feature type="domain" description="Metanogen output" evidence="2">
    <location>
        <begin position="60"/>
        <end position="145"/>
    </location>
</feature>
<reference evidence="3 4" key="1">
    <citation type="submission" date="2019-11" db="EMBL/GenBank/DDBJ databases">
        <title>Genome sequences of 17 halophilic strains isolated from different environments.</title>
        <authorList>
            <person name="Furrow R.E."/>
        </authorList>
    </citation>
    <scope>NUCLEOTIDE SEQUENCE [LARGE SCALE GENOMIC DNA]</scope>
    <source>
        <strain evidence="3 4">22505_10_Sand</strain>
    </source>
</reference>
<dbReference type="EMBL" id="WMEZ01000003">
    <property type="protein sequence ID" value="MYL49832.1"/>
    <property type="molecule type" value="Genomic_DNA"/>
</dbReference>
<protein>
    <submittedName>
        <fullName evidence="3">Fis family transcriptional regulator</fullName>
    </submittedName>
</protein>
<keyword evidence="1" id="KW-0175">Coiled coil</keyword>
<evidence type="ECO:0000259" key="2">
    <source>
        <dbReference type="Pfam" id="PF18546"/>
    </source>
</evidence>
<dbReference type="InterPro" id="IPR041359">
    <property type="entry name" value="MetOD1"/>
</dbReference>
<sequence>MRKPMELSGTLFLSKLIAQYAHLHSRTVGSKAEEYIRQLGIKTGEWFESFYDEKGRAWTPDQYARVIVDLKNSIGGHFEISEVHEDHVIVKASACPFGEAVHDAPHLCMMTSSVFGGMASRRMGYGKVNLRKRIAVGDRGCEVAIFFKPTEEEEGIVYKDIPITPELGDPFNWEEEMIAAMNDELRKSDEMVMELLEELERLRLEVDGIKKKDSQMNVKSLK</sequence>
<accession>A0A845E4U5</accession>
<feature type="coiled-coil region" evidence="1">
    <location>
        <begin position="178"/>
        <end position="212"/>
    </location>
</feature>
<dbReference type="AlphaFoldDB" id="A0A845E4U5"/>
<evidence type="ECO:0000313" key="3">
    <source>
        <dbReference type="EMBL" id="MYL49832.1"/>
    </source>
</evidence>
<dbReference type="OrthoDB" id="260231at2"/>
<dbReference type="Proteomes" id="UP000447393">
    <property type="component" value="Unassembled WGS sequence"/>
</dbReference>